<feature type="domain" description="Mycothiol-dependent maleylpyruvate isomerase metal-binding" evidence="1">
    <location>
        <begin position="25"/>
        <end position="165"/>
    </location>
</feature>
<dbReference type="RefSeq" id="WP_150214537.1">
    <property type="nucleotide sequence ID" value="NZ_CP029192.1"/>
</dbReference>
<reference evidence="2 3" key="1">
    <citation type="submission" date="2018-05" db="EMBL/GenBank/DDBJ databases">
        <title>Streptomyces venezuelae.</title>
        <authorList>
            <person name="Kim W."/>
            <person name="Lee N."/>
            <person name="Cho B.-K."/>
        </authorList>
    </citation>
    <scope>NUCLEOTIDE SEQUENCE [LARGE SCALE GENOMIC DNA]</scope>
    <source>
        <strain evidence="2 3">ATCC 14584</strain>
    </source>
</reference>
<evidence type="ECO:0000313" key="2">
    <source>
        <dbReference type="EMBL" id="QES32687.1"/>
    </source>
</evidence>
<dbReference type="Gene3D" id="1.20.120.450">
    <property type="entry name" value="dinb family like domain"/>
    <property type="match status" value="1"/>
</dbReference>
<dbReference type="NCBIfam" id="TIGR03083">
    <property type="entry name" value="maleylpyruvate isomerase family mycothiol-dependent enzyme"/>
    <property type="match status" value="1"/>
</dbReference>
<dbReference type="SUPFAM" id="SSF109854">
    <property type="entry name" value="DinB/YfiT-like putative metalloenzymes"/>
    <property type="match status" value="1"/>
</dbReference>
<dbReference type="Proteomes" id="UP000322927">
    <property type="component" value="Chromosome"/>
</dbReference>
<accession>A0A5P2BR74</accession>
<dbReference type="InterPro" id="IPR034660">
    <property type="entry name" value="DinB/YfiT-like"/>
</dbReference>
<gene>
    <name evidence="2" type="ORF">DEJ48_04080</name>
</gene>
<dbReference type="InterPro" id="IPR017517">
    <property type="entry name" value="Maleyloyr_isom"/>
</dbReference>
<dbReference type="InterPro" id="IPR024344">
    <property type="entry name" value="MDMPI_metal-binding"/>
</dbReference>
<dbReference type="GO" id="GO:0046872">
    <property type="term" value="F:metal ion binding"/>
    <property type="evidence" value="ECO:0007669"/>
    <property type="project" value="InterPro"/>
</dbReference>
<sequence length="286" mass="31257">MDFQFSGVSGHSWLGSPIDARPLFAPEHAALMATLRGLGAADWEREAVPGWRVRDVVAHLLGDFYGRLGRDRDGHRGGSAFAPGETLEAFIHRINQEWVDSFSRVSPAALVDTIDLIGRQVARFFEAADPDSPSMGVSWAGVDPAPMWLDSARDLTEFWTHRQQIRHAVGRETDPDPKALAVVLDTFMRALPHTLRHVTAPTGTQVRVQVDGPAGGAWTVTATEEGRWSLAVPDAVRPAALVRLDAETAWRLCTRGIDPDTALARARIDGDRELGVAVCQIVSIIY</sequence>
<dbReference type="EMBL" id="CP029192">
    <property type="protein sequence ID" value="QES32687.1"/>
    <property type="molecule type" value="Genomic_DNA"/>
</dbReference>
<name>A0A5P2BR74_STRVZ</name>
<dbReference type="Pfam" id="PF11716">
    <property type="entry name" value="MDMPI_N"/>
    <property type="match status" value="1"/>
</dbReference>
<evidence type="ECO:0000259" key="1">
    <source>
        <dbReference type="Pfam" id="PF11716"/>
    </source>
</evidence>
<organism evidence="2 3">
    <name type="scientific">Streptomyces venezuelae</name>
    <dbReference type="NCBI Taxonomy" id="54571"/>
    <lineage>
        <taxon>Bacteria</taxon>
        <taxon>Bacillati</taxon>
        <taxon>Actinomycetota</taxon>
        <taxon>Actinomycetes</taxon>
        <taxon>Kitasatosporales</taxon>
        <taxon>Streptomycetaceae</taxon>
        <taxon>Streptomyces</taxon>
    </lineage>
</organism>
<evidence type="ECO:0000313" key="3">
    <source>
        <dbReference type="Proteomes" id="UP000322927"/>
    </source>
</evidence>
<dbReference type="AlphaFoldDB" id="A0A5P2BR74"/>
<proteinExistence type="predicted"/>
<protein>
    <recommendedName>
        <fullName evidence="1">Mycothiol-dependent maleylpyruvate isomerase metal-binding domain-containing protein</fullName>
    </recommendedName>
</protein>
<dbReference type="OrthoDB" id="154293at2"/>